<dbReference type="FunFam" id="3.10.120.10:FF:000002">
    <property type="entry name" value="Cytochrome b5 type B"/>
    <property type="match status" value="1"/>
</dbReference>
<keyword evidence="7" id="KW-0492">Microsome</keyword>
<evidence type="ECO:0000313" key="15">
    <source>
        <dbReference type="EMBL" id="KAK8861333.1"/>
    </source>
</evidence>
<evidence type="ECO:0000256" key="10">
    <source>
        <dbReference type="ARBA" id="ARBA00023136"/>
    </source>
</evidence>
<dbReference type="SMART" id="SM01117">
    <property type="entry name" value="Cyt-b5"/>
    <property type="match status" value="1"/>
</dbReference>
<feature type="transmembrane region" description="Helical" evidence="13">
    <location>
        <begin position="113"/>
        <end position="133"/>
    </location>
</feature>
<evidence type="ECO:0000256" key="3">
    <source>
        <dbReference type="ARBA" id="ARBA00022617"/>
    </source>
</evidence>
<evidence type="ECO:0000256" key="13">
    <source>
        <dbReference type="RuleBase" id="RU362121"/>
    </source>
</evidence>
<keyword evidence="2" id="KW-0813">Transport</keyword>
<comment type="caution">
    <text evidence="15">The sequence shown here is derived from an EMBL/GenBank/DDBJ whole genome shotgun (WGS) entry which is preliminary data.</text>
</comment>
<dbReference type="GO" id="GO:0005789">
    <property type="term" value="C:endoplasmic reticulum membrane"/>
    <property type="evidence" value="ECO:0007669"/>
    <property type="project" value="UniProtKB-SubCell"/>
</dbReference>
<organism evidence="15 16">
    <name type="scientific">Kwoniella newhampshirensis</name>
    <dbReference type="NCBI Taxonomy" id="1651941"/>
    <lineage>
        <taxon>Eukaryota</taxon>
        <taxon>Fungi</taxon>
        <taxon>Dikarya</taxon>
        <taxon>Basidiomycota</taxon>
        <taxon>Agaricomycotina</taxon>
        <taxon>Tremellomycetes</taxon>
        <taxon>Tremellales</taxon>
        <taxon>Cryptococcaceae</taxon>
        <taxon>Kwoniella</taxon>
    </lineage>
</organism>
<keyword evidence="10 13" id="KW-0472">Membrane</keyword>
<dbReference type="GO" id="GO:0020037">
    <property type="term" value="F:heme binding"/>
    <property type="evidence" value="ECO:0007669"/>
    <property type="project" value="UniProtKB-UniRule"/>
</dbReference>
<dbReference type="PROSITE" id="PS00191">
    <property type="entry name" value="CYTOCHROME_B5_1"/>
    <property type="match status" value="1"/>
</dbReference>
<evidence type="ECO:0000256" key="1">
    <source>
        <dbReference type="ARBA" id="ARBA00004131"/>
    </source>
</evidence>
<dbReference type="KEGG" id="kne:92179411"/>
<dbReference type="AlphaFoldDB" id="A0AAW0YQD4"/>
<feature type="domain" description="Cytochrome b5 heme-binding" evidence="14">
    <location>
        <begin position="12"/>
        <end position="88"/>
    </location>
</feature>
<dbReference type="EMBL" id="JBCAWK010000004">
    <property type="protein sequence ID" value="KAK8861333.1"/>
    <property type="molecule type" value="Genomic_DNA"/>
</dbReference>
<dbReference type="PANTHER" id="PTHR19359:SF150">
    <property type="entry name" value="CYTOCHROME B5"/>
    <property type="match status" value="1"/>
</dbReference>
<dbReference type="PRINTS" id="PR00363">
    <property type="entry name" value="CYTOCHROMEB5"/>
</dbReference>
<keyword evidence="6" id="KW-0256">Endoplasmic reticulum</keyword>
<evidence type="ECO:0000256" key="2">
    <source>
        <dbReference type="ARBA" id="ARBA00022448"/>
    </source>
</evidence>
<dbReference type="Proteomes" id="UP001388673">
    <property type="component" value="Unassembled WGS sequence"/>
</dbReference>
<dbReference type="Pfam" id="PF00173">
    <property type="entry name" value="Cyt-b5"/>
    <property type="match status" value="1"/>
</dbReference>
<evidence type="ECO:0000256" key="7">
    <source>
        <dbReference type="ARBA" id="ARBA00022848"/>
    </source>
</evidence>
<evidence type="ECO:0000313" key="16">
    <source>
        <dbReference type="Proteomes" id="UP001388673"/>
    </source>
</evidence>
<gene>
    <name evidence="15" type="ORF">IAR55_002152</name>
</gene>
<sequence length="134" mass="14534">MSDATTSEASTSPKYNLESLDEHKTRESCWMLLHDKVYDVTAFLDEHPGGDEVMLEECGRDATEAFEDVGHSDEARDMLPKMLLGDFDGPKSAKAAKRAAAAGGSTSSASSGFPIWILPVSVFAAFIAWRVLYA</sequence>
<dbReference type="InterPro" id="IPR018506">
    <property type="entry name" value="Cyt_B5_heme-BS"/>
</dbReference>
<proteinExistence type="inferred from homology"/>
<evidence type="ECO:0000256" key="5">
    <source>
        <dbReference type="ARBA" id="ARBA00022723"/>
    </source>
</evidence>
<evidence type="ECO:0000256" key="6">
    <source>
        <dbReference type="ARBA" id="ARBA00022824"/>
    </source>
</evidence>
<accession>A0AAW0YQD4</accession>
<dbReference type="PANTHER" id="PTHR19359">
    <property type="entry name" value="CYTOCHROME B5"/>
    <property type="match status" value="1"/>
</dbReference>
<keyword evidence="13" id="KW-1133">Transmembrane helix</keyword>
<evidence type="ECO:0000256" key="9">
    <source>
        <dbReference type="ARBA" id="ARBA00023004"/>
    </source>
</evidence>
<dbReference type="InterPro" id="IPR001199">
    <property type="entry name" value="Cyt_B5-like_heme/steroid-bd"/>
</dbReference>
<dbReference type="RefSeq" id="XP_066803958.1">
    <property type="nucleotide sequence ID" value="XM_066945269.1"/>
</dbReference>
<keyword evidence="16" id="KW-1185">Reference proteome</keyword>
<evidence type="ECO:0000256" key="8">
    <source>
        <dbReference type="ARBA" id="ARBA00022982"/>
    </source>
</evidence>
<comment type="similarity">
    <text evidence="12 13">Belongs to the cytochrome b5 family.</text>
</comment>
<dbReference type="GeneID" id="92179411"/>
<keyword evidence="4 13" id="KW-0812">Transmembrane</keyword>
<dbReference type="InterPro" id="IPR050668">
    <property type="entry name" value="Cytochrome_b5"/>
</dbReference>
<keyword evidence="3 13" id="KW-0349">Heme</keyword>
<keyword evidence="5 13" id="KW-0479">Metal-binding</keyword>
<dbReference type="SUPFAM" id="SSF55856">
    <property type="entry name" value="Cytochrome b5-like heme/steroid binding domain"/>
    <property type="match status" value="1"/>
</dbReference>
<evidence type="ECO:0000256" key="11">
    <source>
        <dbReference type="ARBA" id="ARBA00037877"/>
    </source>
</evidence>
<dbReference type="GO" id="GO:0046872">
    <property type="term" value="F:metal ion binding"/>
    <property type="evidence" value="ECO:0007669"/>
    <property type="project" value="UniProtKB-UniRule"/>
</dbReference>
<evidence type="ECO:0000259" key="14">
    <source>
        <dbReference type="PROSITE" id="PS50255"/>
    </source>
</evidence>
<reference evidence="15 16" key="1">
    <citation type="journal article" date="2024" name="bioRxiv">
        <title>Comparative genomics of Cryptococcus and Kwoniella reveals pathogenesis evolution and contrasting karyotype dynamics via intercentromeric recombination or chromosome fusion.</title>
        <authorList>
            <person name="Coelho M.A."/>
            <person name="David-Palma M."/>
            <person name="Shea T."/>
            <person name="Bowers K."/>
            <person name="McGinley-Smith S."/>
            <person name="Mohammad A.W."/>
            <person name="Gnirke A."/>
            <person name="Yurkov A.M."/>
            <person name="Nowrousian M."/>
            <person name="Sun S."/>
            <person name="Cuomo C.A."/>
            <person name="Heitman J."/>
        </authorList>
    </citation>
    <scope>NUCLEOTIDE SEQUENCE [LARGE SCALE GENOMIC DNA]</scope>
    <source>
        <strain evidence="15 16">CBS 13917</strain>
    </source>
</reference>
<protein>
    <recommendedName>
        <fullName evidence="14">Cytochrome b5 heme-binding domain-containing protein</fullName>
    </recommendedName>
</protein>
<evidence type="ECO:0000256" key="12">
    <source>
        <dbReference type="ARBA" id="ARBA00038168"/>
    </source>
</evidence>
<dbReference type="InterPro" id="IPR036400">
    <property type="entry name" value="Cyt_B5-like_heme/steroid_sf"/>
</dbReference>
<dbReference type="Gene3D" id="3.10.120.10">
    <property type="entry name" value="Cytochrome b5-like heme/steroid binding domain"/>
    <property type="match status" value="1"/>
</dbReference>
<keyword evidence="9 13" id="KW-0408">Iron</keyword>
<dbReference type="PROSITE" id="PS50255">
    <property type="entry name" value="CYTOCHROME_B5_2"/>
    <property type="match status" value="1"/>
</dbReference>
<evidence type="ECO:0000256" key="4">
    <source>
        <dbReference type="ARBA" id="ARBA00022692"/>
    </source>
</evidence>
<comment type="subcellular location">
    <subcellularLocation>
        <location evidence="1">Endoplasmic reticulum membrane</location>
        <topology evidence="1">Single-pass membrane protein</topology>
        <orientation evidence="1">Cytoplasmic side</orientation>
    </subcellularLocation>
    <subcellularLocation>
        <location evidence="11">Microsome membrane</location>
        <topology evidence="11">Single-pass membrane protein</topology>
        <orientation evidence="11">Cytoplasmic side</orientation>
    </subcellularLocation>
</comment>
<keyword evidence="8" id="KW-0249">Electron transport</keyword>
<name>A0AAW0YQD4_9TREE</name>